<dbReference type="PANTHER" id="PTHR31290:SF5">
    <property type="entry name" value="UV-DAMAGE ENDONUCLEASE"/>
    <property type="match status" value="1"/>
</dbReference>
<keyword evidence="4" id="KW-0228">DNA excision</keyword>
<keyword evidence="5 7" id="KW-0378">Hydrolase</keyword>
<organism evidence="7 8">
    <name type="scientific">Candidatus Fervidibacter sacchari</name>
    <dbReference type="NCBI Taxonomy" id="1448929"/>
    <lineage>
        <taxon>Bacteria</taxon>
        <taxon>Candidatus Fervidibacterota</taxon>
        <taxon>Candidatus Fervidibacter</taxon>
    </lineage>
</organism>
<dbReference type="GO" id="GO:0016787">
    <property type="term" value="F:hydrolase activity"/>
    <property type="evidence" value="ECO:0007669"/>
    <property type="project" value="UniProtKB-KW"/>
</dbReference>
<dbReference type="EC" id="3.-.-.-" evidence="7"/>
<dbReference type="Proteomes" id="UP001204798">
    <property type="component" value="Unassembled WGS sequence"/>
</dbReference>
<evidence type="ECO:0000313" key="8">
    <source>
        <dbReference type="Proteomes" id="UP001204798"/>
    </source>
</evidence>
<keyword evidence="2 7" id="KW-0255">Endonuclease</keyword>
<evidence type="ECO:0000256" key="6">
    <source>
        <dbReference type="ARBA" id="ARBA00023204"/>
    </source>
</evidence>
<evidence type="ECO:0000256" key="2">
    <source>
        <dbReference type="ARBA" id="ARBA00022759"/>
    </source>
</evidence>
<evidence type="ECO:0000256" key="4">
    <source>
        <dbReference type="ARBA" id="ARBA00022769"/>
    </source>
</evidence>
<evidence type="ECO:0000256" key="1">
    <source>
        <dbReference type="ARBA" id="ARBA00022722"/>
    </source>
</evidence>
<evidence type="ECO:0000256" key="3">
    <source>
        <dbReference type="ARBA" id="ARBA00022763"/>
    </source>
</evidence>
<protein>
    <submittedName>
        <fullName evidence="7">UV DNA damage endonuclease</fullName>
        <ecNumber evidence="7">3.-.-.-</ecNumber>
    </submittedName>
</protein>
<name>A0ABT2EKG2_9BACT</name>
<keyword evidence="1" id="KW-0540">Nuclease</keyword>
<comment type="caution">
    <text evidence="7">The sequence shown here is derived from an EMBL/GenBank/DDBJ whole genome shotgun (WGS) entry which is preliminary data.</text>
</comment>
<dbReference type="Gene3D" id="3.20.20.150">
    <property type="entry name" value="Divalent-metal-dependent TIM barrel enzymes"/>
    <property type="match status" value="1"/>
</dbReference>
<dbReference type="GO" id="GO:0004519">
    <property type="term" value="F:endonuclease activity"/>
    <property type="evidence" value="ECO:0007669"/>
    <property type="project" value="UniProtKB-KW"/>
</dbReference>
<gene>
    <name evidence="7" type="ORF">M2350_000742</name>
</gene>
<evidence type="ECO:0000256" key="5">
    <source>
        <dbReference type="ARBA" id="ARBA00022801"/>
    </source>
</evidence>
<dbReference type="InterPro" id="IPR036237">
    <property type="entry name" value="Xyl_isomerase-like_sf"/>
</dbReference>
<keyword evidence="8" id="KW-1185">Reference proteome</keyword>
<accession>A0ABT2EKG2</accession>
<dbReference type="Pfam" id="PF03851">
    <property type="entry name" value="UvdE"/>
    <property type="match status" value="1"/>
</dbReference>
<reference evidence="7 8" key="1">
    <citation type="submission" date="2022-08" db="EMBL/GenBank/DDBJ databases">
        <title>Bacterial and archaeal communities from various locations to study Microbial Dark Matter (Phase II).</title>
        <authorList>
            <person name="Stepanauskas R."/>
        </authorList>
    </citation>
    <scope>NUCLEOTIDE SEQUENCE [LARGE SCALE GENOMIC DNA]</scope>
    <source>
        <strain evidence="7 8">PD1</strain>
    </source>
</reference>
<proteinExistence type="predicted"/>
<sequence>MAETVKVLRKRKTERLIIPHNVRFGYPCQNLTINASTNHTLRLASLRGGEKLRRVIAQNFADLERMMRWNAENGWSLLRIGQHLIPFASHPAFPYDWAKEHEAELRHLGKLAKRLGIRLSMHPGQFVNPASPSRDVVERSLAELRYSATVLSLMDADDGVLVLHLGGVYGDRTKSIRRFISALKGEREILRFLALENDERFWTVQDVLRVAERLGVPVIVDTLHHALNSGGWSLRKALDEALPTWGNLRPKVHLSSQDLTKRLGAHAFSVHPSDFRQFMDALDGREADVMVEAKGKEQGLPFLRLGR</sequence>
<dbReference type="EMBL" id="JANUCP010000001">
    <property type="protein sequence ID" value="MCS3918345.1"/>
    <property type="molecule type" value="Genomic_DNA"/>
</dbReference>
<dbReference type="InterPro" id="IPR004601">
    <property type="entry name" value="UvdE"/>
</dbReference>
<evidence type="ECO:0000313" key="7">
    <source>
        <dbReference type="EMBL" id="MCS3918345.1"/>
    </source>
</evidence>
<dbReference type="PANTHER" id="PTHR31290">
    <property type="entry name" value="UV-DAMAGE ENDONUCLEASE"/>
    <property type="match status" value="1"/>
</dbReference>
<dbReference type="NCBIfam" id="TIGR00629">
    <property type="entry name" value="uvde"/>
    <property type="match status" value="1"/>
</dbReference>
<dbReference type="SUPFAM" id="SSF51658">
    <property type="entry name" value="Xylose isomerase-like"/>
    <property type="match status" value="1"/>
</dbReference>
<keyword evidence="6" id="KW-0234">DNA repair</keyword>
<keyword evidence="3" id="KW-0227">DNA damage</keyword>